<reference evidence="2 3" key="1">
    <citation type="submission" date="2012-09" db="EMBL/GenBank/DDBJ databases">
        <title>Genome Sequence of alkane-degrading Bacterium Alcanivorax sp. 19-m-6.</title>
        <authorList>
            <person name="Lai Q."/>
            <person name="Shao Z."/>
        </authorList>
    </citation>
    <scope>NUCLEOTIDE SEQUENCE [LARGE SCALE GENOMIC DNA]</scope>
    <source>
        <strain evidence="2 3">19-m-6</strain>
    </source>
</reference>
<evidence type="ECO:0000313" key="2">
    <source>
        <dbReference type="EMBL" id="KGD66400.1"/>
    </source>
</evidence>
<dbReference type="RefSeq" id="WP_231552592.1">
    <property type="nucleotide sequence ID" value="NZ_ARXV01000001.1"/>
</dbReference>
<gene>
    <name evidence="2" type="ORF">Y5S_00067</name>
</gene>
<dbReference type="STRING" id="1177154.Y5S_00067"/>
<accession>A0A095UV25</accession>
<feature type="transmembrane region" description="Helical" evidence="1">
    <location>
        <begin position="61"/>
        <end position="80"/>
    </location>
</feature>
<dbReference type="eggNOG" id="COG3308">
    <property type="taxonomic scope" value="Bacteria"/>
</dbReference>
<protein>
    <recommendedName>
        <fullName evidence="4">DUF2069 domain-containing protein</fullName>
    </recommendedName>
</protein>
<dbReference type="Proteomes" id="UP000029444">
    <property type="component" value="Unassembled WGS sequence"/>
</dbReference>
<keyword evidence="3" id="KW-1185">Reference proteome</keyword>
<sequence>MMILNLLRASYALLLLVGITGLFSLAPPDAHWLSTLIIALVLYVPLLIMAPAMSDGNKRQCTWLCFILLFYFCGYTVQLLDPPPVRTLAIVKTSLNVVMFVLAAMQIRQGQHAD</sequence>
<dbReference type="PATRIC" id="fig|1177154.3.peg.69"/>
<name>A0A095UV25_9GAMM</name>
<organism evidence="2 3">
    <name type="scientific">Alcanivorax nanhaiticus</name>
    <dbReference type="NCBI Taxonomy" id="1177154"/>
    <lineage>
        <taxon>Bacteria</taxon>
        <taxon>Pseudomonadati</taxon>
        <taxon>Pseudomonadota</taxon>
        <taxon>Gammaproteobacteria</taxon>
        <taxon>Oceanospirillales</taxon>
        <taxon>Alcanivoracaceae</taxon>
        <taxon>Alcanivorax</taxon>
    </lineage>
</organism>
<feature type="transmembrane region" description="Helical" evidence="1">
    <location>
        <begin position="32"/>
        <end position="49"/>
    </location>
</feature>
<evidence type="ECO:0000313" key="3">
    <source>
        <dbReference type="Proteomes" id="UP000029444"/>
    </source>
</evidence>
<dbReference type="EMBL" id="ARXV01000001">
    <property type="protein sequence ID" value="KGD66400.1"/>
    <property type="molecule type" value="Genomic_DNA"/>
</dbReference>
<keyword evidence="1" id="KW-0812">Transmembrane</keyword>
<evidence type="ECO:0000256" key="1">
    <source>
        <dbReference type="SAM" id="Phobius"/>
    </source>
</evidence>
<keyword evidence="1" id="KW-1133">Transmembrane helix</keyword>
<keyword evidence="1" id="KW-0472">Membrane</keyword>
<proteinExistence type="predicted"/>
<feature type="transmembrane region" description="Helical" evidence="1">
    <location>
        <begin position="7"/>
        <end position="26"/>
    </location>
</feature>
<comment type="caution">
    <text evidence="2">The sequence shown here is derived from an EMBL/GenBank/DDBJ whole genome shotgun (WGS) entry which is preliminary data.</text>
</comment>
<dbReference type="InterPro" id="IPR018643">
    <property type="entry name" value="DUF2069_membrane"/>
</dbReference>
<evidence type="ECO:0008006" key="4">
    <source>
        <dbReference type="Google" id="ProtNLM"/>
    </source>
</evidence>
<dbReference type="AlphaFoldDB" id="A0A095UV25"/>
<dbReference type="Pfam" id="PF09842">
    <property type="entry name" value="DUF2069"/>
    <property type="match status" value="1"/>
</dbReference>
<feature type="transmembrane region" description="Helical" evidence="1">
    <location>
        <begin position="86"/>
        <end position="105"/>
    </location>
</feature>